<comment type="similarity">
    <text evidence="2">Belongs to the oxygen-dependent FAD-linked oxidoreductase family.</text>
</comment>
<dbReference type="PROSITE" id="PS00862">
    <property type="entry name" value="OX2_COVAL_FAD"/>
    <property type="match status" value="1"/>
</dbReference>
<gene>
    <name evidence="7" type="ORF">IQ217_18465</name>
</gene>
<evidence type="ECO:0000313" key="8">
    <source>
        <dbReference type="Proteomes" id="UP000658720"/>
    </source>
</evidence>
<dbReference type="InterPro" id="IPR006094">
    <property type="entry name" value="Oxid_FAD_bind_N"/>
</dbReference>
<dbReference type="EMBL" id="JADEVV010000094">
    <property type="protein sequence ID" value="MBE9255771.1"/>
    <property type="molecule type" value="Genomic_DNA"/>
</dbReference>
<dbReference type="RefSeq" id="WP_194021362.1">
    <property type="nucleotide sequence ID" value="NZ_JADEVV010000094.1"/>
</dbReference>
<keyword evidence="5" id="KW-0560">Oxidoreductase</keyword>
<accession>A0ABR9VZU9</accession>
<dbReference type="InterPro" id="IPR050416">
    <property type="entry name" value="FAD-linked_Oxidoreductase"/>
</dbReference>
<evidence type="ECO:0000256" key="2">
    <source>
        <dbReference type="ARBA" id="ARBA00005466"/>
    </source>
</evidence>
<reference evidence="7 8" key="1">
    <citation type="submission" date="2020-10" db="EMBL/GenBank/DDBJ databases">
        <authorList>
            <person name="Castelo-Branco R."/>
            <person name="Eusebio N."/>
            <person name="Adriana R."/>
            <person name="Vieira A."/>
            <person name="Brugerolle De Fraissinette N."/>
            <person name="Rezende De Castro R."/>
            <person name="Schneider M.P."/>
            <person name="Vasconcelos V."/>
            <person name="Leao P.N."/>
        </authorList>
    </citation>
    <scope>NUCLEOTIDE SEQUENCE [LARGE SCALE GENOMIC DNA]</scope>
    <source>
        <strain evidence="7 8">LEGE 00031</strain>
    </source>
</reference>
<dbReference type="InterPro" id="IPR016167">
    <property type="entry name" value="FAD-bd_PCMH_sub1"/>
</dbReference>
<dbReference type="InterPro" id="IPR016166">
    <property type="entry name" value="FAD-bd_PCMH"/>
</dbReference>
<evidence type="ECO:0000259" key="6">
    <source>
        <dbReference type="PROSITE" id="PS51387"/>
    </source>
</evidence>
<dbReference type="Pfam" id="PF01565">
    <property type="entry name" value="FAD_binding_4"/>
    <property type="match status" value="1"/>
</dbReference>
<dbReference type="Gene3D" id="3.40.462.20">
    <property type="match status" value="1"/>
</dbReference>
<dbReference type="PROSITE" id="PS51387">
    <property type="entry name" value="FAD_PCMH"/>
    <property type="match status" value="1"/>
</dbReference>
<comment type="cofactor">
    <cofactor evidence="1">
        <name>FAD</name>
        <dbReference type="ChEBI" id="CHEBI:57692"/>
    </cofactor>
</comment>
<keyword evidence="3" id="KW-0285">Flavoprotein</keyword>
<sequence length="441" mass="47531">MDLPRLTAGTDKYESSLSSLINGTAAAQQPELIIQPTSPSEVQEAVRYAASRNMPISVRSGGHSPFCAANGSLMLDLAPGFNKVTVENNEVRVQGGATMGQVLAALAPYDCMIPVGTYGTPGFGLLTMGGVGHLSRSLGLTIDAIEELKGVKPDGQPFTISAGSGDNQLWTLLRGAAIFLAVITEATLRTFPRQRLQVQRHVAELGQLEELLTIAESLPWGASCSFILGYPPDNPKPVAMTYAVAPVEDTLATDRLSQLPSSWGNEAEGLEALPPFALPFQDGSHPIAPITLPPRQHRLRTWVYSLSLPAGCGHILVEILQQAISQAPNSMCQIDLQHVGGVVNDVPALSTAYTGRNAEWSIVITGVWNASDILAAEQCRTWADKVLEALLPLANHYYVVQRHPGTLIYEQELRLAYGPLLQPLKLRKQQWDSQGLLPQLV</sequence>
<organism evidence="7 8">
    <name type="scientific">Synechocystis salina LEGE 00031</name>
    <dbReference type="NCBI Taxonomy" id="1828736"/>
    <lineage>
        <taxon>Bacteria</taxon>
        <taxon>Bacillati</taxon>
        <taxon>Cyanobacteriota</taxon>
        <taxon>Cyanophyceae</taxon>
        <taxon>Synechococcales</taxon>
        <taxon>Merismopediaceae</taxon>
        <taxon>Synechocystis</taxon>
    </lineage>
</organism>
<evidence type="ECO:0000256" key="3">
    <source>
        <dbReference type="ARBA" id="ARBA00022630"/>
    </source>
</evidence>
<keyword evidence="4" id="KW-0274">FAD</keyword>
<dbReference type="InterPro" id="IPR016169">
    <property type="entry name" value="FAD-bd_PCMH_sub2"/>
</dbReference>
<dbReference type="SUPFAM" id="SSF56176">
    <property type="entry name" value="FAD-binding/transporter-associated domain-like"/>
    <property type="match status" value="1"/>
</dbReference>
<proteinExistence type="inferred from homology"/>
<dbReference type="Gene3D" id="3.30.43.10">
    <property type="entry name" value="Uridine Diphospho-n-acetylenolpyruvylglucosamine Reductase, domain 2"/>
    <property type="match status" value="1"/>
</dbReference>
<evidence type="ECO:0000256" key="1">
    <source>
        <dbReference type="ARBA" id="ARBA00001974"/>
    </source>
</evidence>
<dbReference type="InterPro" id="IPR036318">
    <property type="entry name" value="FAD-bd_PCMH-like_sf"/>
</dbReference>
<dbReference type="PANTHER" id="PTHR42973">
    <property type="entry name" value="BINDING OXIDOREDUCTASE, PUTATIVE (AFU_ORTHOLOGUE AFUA_1G17690)-RELATED"/>
    <property type="match status" value="1"/>
</dbReference>
<dbReference type="Proteomes" id="UP000658720">
    <property type="component" value="Unassembled WGS sequence"/>
</dbReference>
<evidence type="ECO:0000313" key="7">
    <source>
        <dbReference type="EMBL" id="MBE9255771.1"/>
    </source>
</evidence>
<evidence type="ECO:0000256" key="4">
    <source>
        <dbReference type="ARBA" id="ARBA00022827"/>
    </source>
</evidence>
<name>A0ABR9VZU9_9SYNC</name>
<feature type="domain" description="FAD-binding PCMH-type" evidence="6">
    <location>
        <begin position="26"/>
        <end position="193"/>
    </location>
</feature>
<comment type="caution">
    <text evidence="7">The sequence shown here is derived from an EMBL/GenBank/DDBJ whole genome shotgun (WGS) entry which is preliminary data.</text>
</comment>
<keyword evidence="8" id="KW-1185">Reference proteome</keyword>
<dbReference type="PANTHER" id="PTHR42973:SF39">
    <property type="entry name" value="FAD-BINDING PCMH-TYPE DOMAIN-CONTAINING PROTEIN"/>
    <property type="match status" value="1"/>
</dbReference>
<dbReference type="InterPro" id="IPR006093">
    <property type="entry name" value="Oxy_OxRdtase_FAD_BS"/>
</dbReference>
<protein>
    <submittedName>
        <fullName evidence="7">FAD-binding oxidoreductase</fullName>
    </submittedName>
</protein>
<evidence type="ECO:0000256" key="5">
    <source>
        <dbReference type="ARBA" id="ARBA00023002"/>
    </source>
</evidence>
<dbReference type="Gene3D" id="3.30.465.10">
    <property type="match status" value="1"/>
</dbReference>